<name>A0A8S4B9L7_9TELE</name>
<feature type="non-terminal residue" evidence="1">
    <location>
        <position position="120"/>
    </location>
</feature>
<protein>
    <submittedName>
        <fullName evidence="1">(Atlantic silverside) hypothetical protein</fullName>
    </submittedName>
</protein>
<comment type="caution">
    <text evidence="1">The sequence shown here is derived from an EMBL/GenBank/DDBJ whole genome shotgun (WGS) entry which is preliminary data.</text>
</comment>
<keyword evidence="2" id="KW-1185">Reference proteome</keyword>
<proteinExistence type="predicted"/>
<accession>A0A8S4B9L7</accession>
<dbReference type="OrthoDB" id="8903581at2759"/>
<feature type="non-terminal residue" evidence="1">
    <location>
        <position position="1"/>
    </location>
</feature>
<reference evidence="1" key="1">
    <citation type="submission" date="2021-05" db="EMBL/GenBank/DDBJ databases">
        <authorList>
            <person name="Tigano A."/>
        </authorList>
    </citation>
    <scope>NUCLEOTIDE SEQUENCE</scope>
</reference>
<sequence>ETLACVKNSFLWYNRKNDVTLLSHTCTSCAAKAHPKNIFKAAMASITVGIPMERVAFDLMGPLNDTERHNHYILIELKTCFITSPECHLAEDFCRYGRNVSQGLGCDDPVCRCGLLSNRM</sequence>
<dbReference type="AlphaFoldDB" id="A0A8S4B9L7"/>
<organism evidence="1 2">
    <name type="scientific">Menidia menidia</name>
    <name type="common">Atlantic silverside</name>
    <dbReference type="NCBI Taxonomy" id="238744"/>
    <lineage>
        <taxon>Eukaryota</taxon>
        <taxon>Metazoa</taxon>
        <taxon>Chordata</taxon>
        <taxon>Craniata</taxon>
        <taxon>Vertebrata</taxon>
        <taxon>Euteleostomi</taxon>
        <taxon>Actinopterygii</taxon>
        <taxon>Neopterygii</taxon>
        <taxon>Teleostei</taxon>
        <taxon>Neoteleostei</taxon>
        <taxon>Acanthomorphata</taxon>
        <taxon>Ovalentaria</taxon>
        <taxon>Atherinomorphae</taxon>
        <taxon>Atheriniformes</taxon>
        <taxon>Atherinopsidae</taxon>
        <taxon>Menidiinae</taxon>
        <taxon>Menidia</taxon>
    </lineage>
</organism>
<dbReference type="EMBL" id="CAJRST010022223">
    <property type="protein sequence ID" value="CAG5957609.1"/>
    <property type="molecule type" value="Genomic_DNA"/>
</dbReference>
<gene>
    <name evidence="1" type="ORF">MMEN_LOCUS14571</name>
</gene>
<evidence type="ECO:0000313" key="1">
    <source>
        <dbReference type="EMBL" id="CAG5957609.1"/>
    </source>
</evidence>
<evidence type="ECO:0000313" key="2">
    <source>
        <dbReference type="Proteomes" id="UP000677803"/>
    </source>
</evidence>
<dbReference type="Proteomes" id="UP000677803">
    <property type="component" value="Unassembled WGS sequence"/>
</dbReference>